<evidence type="ECO:0000256" key="7">
    <source>
        <dbReference type="SAM" id="Coils"/>
    </source>
</evidence>
<dbReference type="InterPro" id="IPR004960">
    <property type="entry name" value="LipA_acyltrans"/>
</dbReference>
<comment type="subcellular location">
    <subcellularLocation>
        <location evidence="1">Cell inner membrane</location>
    </subcellularLocation>
</comment>
<dbReference type="AlphaFoldDB" id="Q3AQI6"/>
<evidence type="ECO:0000256" key="4">
    <source>
        <dbReference type="ARBA" id="ARBA00022679"/>
    </source>
</evidence>
<keyword evidence="2" id="KW-1003">Cell membrane</keyword>
<keyword evidence="7" id="KW-0175">Coiled coil</keyword>
<dbReference type="PANTHER" id="PTHR30606:SF10">
    <property type="entry name" value="PHOSPHATIDYLINOSITOL MANNOSIDE ACYLTRANSFERASE"/>
    <property type="match status" value="1"/>
</dbReference>
<evidence type="ECO:0000256" key="1">
    <source>
        <dbReference type="ARBA" id="ARBA00004533"/>
    </source>
</evidence>
<feature type="coiled-coil region" evidence="7">
    <location>
        <begin position="257"/>
        <end position="284"/>
    </location>
</feature>
<protein>
    <submittedName>
        <fullName evidence="9">Acyltransferase, HtrB/MsbB family</fullName>
    </submittedName>
</protein>
<accession>Q3AQI6</accession>
<dbReference type="EMBL" id="CP000108">
    <property type="protein sequence ID" value="ABB28739.1"/>
    <property type="molecule type" value="Genomic_DNA"/>
</dbReference>
<dbReference type="eggNOG" id="COG1560">
    <property type="taxonomic scope" value="Bacteria"/>
</dbReference>
<name>Q3AQI6_CHLCH</name>
<evidence type="ECO:0000256" key="2">
    <source>
        <dbReference type="ARBA" id="ARBA00022475"/>
    </source>
</evidence>
<feature type="transmembrane region" description="Helical" evidence="8">
    <location>
        <begin position="21"/>
        <end position="37"/>
    </location>
</feature>
<organism evidence="9">
    <name type="scientific">Chlorobium chlorochromatii (strain CaD3)</name>
    <dbReference type="NCBI Taxonomy" id="340177"/>
    <lineage>
        <taxon>Bacteria</taxon>
        <taxon>Pseudomonadati</taxon>
        <taxon>Chlorobiota</taxon>
        <taxon>Chlorobiia</taxon>
        <taxon>Chlorobiales</taxon>
        <taxon>Chlorobiaceae</taxon>
        <taxon>Chlorobium/Pelodictyon group</taxon>
        <taxon>Chlorobium</taxon>
    </lineage>
</organism>
<keyword evidence="3" id="KW-0997">Cell inner membrane</keyword>
<dbReference type="Pfam" id="PF03279">
    <property type="entry name" value="Lip_A_acyltrans"/>
    <property type="match status" value="1"/>
</dbReference>
<dbReference type="PANTHER" id="PTHR30606">
    <property type="entry name" value="LIPID A BIOSYNTHESIS LAUROYL ACYLTRANSFERASE"/>
    <property type="match status" value="1"/>
</dbReference>
<reference evidence="9" key="1">
    <citation type="submission" date="2005-08" db="EMBL/GenBank/DDBJ databases">
        <title>Complete sequence of Chlorobium chlorochromatii CaD3.</title>
        <authorList>
            <person name="Copeland A."/>
            <person name="Lucas S."/>
            <person name="Lapidus A."/>
            <person name="Barry K."/>
            <person name="Detter J.C."/>
            <person name="Glavina T."/>
            <person name="Hammon N."/>
            <person name="Israni S."/>
            <person name="Pitluck S."/>
            <person name="Bryant D."/>
            <person name="Schmutz J."/>
            <person name="Larimer F."/>
            <person name="Land M."/>
            <person name="Kyrpides N."/>
            <person name="Ivanova N."/>
            <person name="Richardson P."/>
        </authorList>
    </citation>
    <scope>NUCLEOTIDE SEQUENCE [LARGE SCALE GENOMIC DNA]</scope>
    <source>
        <strain evidence="9">CaD3</strain>
    </source>
</reference>
<dbReference type="KEGG" id="cch:Cag_1483"/>
<evidence type="ECO:0000256" key="8">
    <source>
        <dbReference type="SAM" id="Phobius"/>
    </source>
</evidence>
<sequence>MVRRLAWMKLNKHKSKELAQKIVYYLIIFFGFIFRKLNYATTVQLAAWLGDLFFNVVKIRRQLVLQNLAMVFPARREKEIRQLARQVYRNQAENLLDMLRLSSMRTSEDASKLLTIDTTEFLAKTTHVKKGAVLVSAHFSNWELLARSIGLLVTPLHVVVKRLRNSFVDQKINQWRAECGNHVIYKNAAFREGIRMLQKGGVLSFLGDQSDPKGTFFMDFLGRRTSVFVGPAYIALKAEVPLFVVMGYRLGNGGYKAELQEIDMNGLQATKQDAEELVRRYTAVVERYIYQYPAEWFWFHDRWKRVG</sequence>
<dbReference type="GO" id="GO:0016746">
    <property type="term" value="F:acyltransferase activity"/>
    <property type="evidence" value="ECO:0007669"/>
    <property type="project" value="UniProtKB-KW"/>
</dbReference>
<gene>
    <name evidence="9" type="ordered locus">Cag_1483</name>
</gene>
<dbReference type="STRING" id="340177.Cag_1483"/>
<keyword evidence="8" id="KW-1133">Transmembrane helix</keyword>
<proteinExistence type="predicted"/>
<dbReference type="GO" id="GO:0005886">
    <property type="term" value="C:plasma membrane"/>
    <property type="evidence" value="ECO:0007669"/>
    <property type="project" value="UniProtKB-SubCell"/>
</dbReference>
<dbReference type="GO" id="GO:0009247">
    <property type="term" value="P:glycolipid biosynthetic process"/>
    <property type="evidence" value="ECO:0007669"/>
    <property type="project" value="UniProtKB-ARBA"/>
</dbReference>
<dbReference type="HOGENOM" id="CLU_049421_4_0_10"/>
<dbReference type="CDD" id="cd07984">
    <property type="entry name" value="LPLAT_LABLAT-like"/>
    <property type="match status" value="1"/>
</dbReference>
<keyword evidence="4 9" id="KW-0808">Transferase</keyword>
<keyword evidence="6 9" id="KW-0012">Acyltransferase</keyword>
<keyword evidence="5 8" id="KW-0472">Membrane</keyword>
<evidence type="ECO:0000256" key="5">
    <source>
        <dbReference type="ARBA" id="ARBA00023136"/>
    </source>
</evidence>
<evidence type="ECO:0000256" key="3">
    <source>
        <dbReference type="ARBA" id="ARBA00022519"/>
    </source>
</evidence>
<evidence type="ECO:0000256" key="6">
    <source>
        <dbReference type="ARBA" id="ARBA00023315"/>
    </source>
</evidence>
<evidence type="ECO:0000313" key="9">
    <source>
        <dbReference type="EMBL" id="ABB28739.1"/>
    </source>
</evidence>
<keyword evidence="8" id="KW-0812">Transmembrane</keyword>